<name>A0A378Y0U4_PAEPO</name>
<dbReference type="Proteomes" id="UP000254400">
    <property type="component" value="Unassembled WGS sequence"/>
</dbReference>
<dbReference type="Pfam" id="PF04542">
    <property type="entry name" value="Sigma70_r2"/>
    <property type="match status" value="1"/>
</dbReference>
<dbReference type="SUPFAM" id="SSF88946">
    <property type="entry name" value="Sigma2 domain of RNA polymerase sigma factors"/>
    <property type="match status" value="1"/>
</dbReference>
<dbReference type="RefSeq" id="WP_019687539.1">
    <property type="nucleotide sequence ID" value="NZ_CP036496.1"/>
</dbReference>
<reference evidence="7 8" key="1">
    <citation type="submission" date="2018-06" db="EMBL/GenBank/DDBJ databases">
        <authorList>
            <consortium name="Pathogen Informatics"/>
            <person name="Doyle S."/>
        </authorList>
    </citation>
    <scope>NUCLEOTIDE SEQUENCE [LARGE SCALE GENOMIC DNA]</scope>
    <source>
        <strain evidence="7 8">NCTC10343</strain>
    </source>
</reference>
<evidence type="ECO:0000313" key="7">
    <source>
        <dbReference type="EMBL" id="SUA70140.1"/>
    </source>
</evidence>
<organism evidence="7 8">
    <name type="scientific">Paenibacillus polymyxa</name>
    <name type="common">Bacillus polymyxa</name>
    <dbReference type="NCBI Taxonomy" id="1406"/>
    <lineage>
        <taxon>Bacteria</taxon>
        <taxon>Bacillati</taxon>
        <taxon>Bacillota</taxon>
        <taxon>Bacilli</taxon>
        <taxon>Bacillales</taxon>
        <taxon>Paenibacillaceae</taxon>
        <taxon>Paenibacillus</taxon>
    </lineage>
</organism>
<dbReference type="Gene3D" id="1.10.10.10">
    <property type="entry name" value="Winged helix-like DNA-binding domain superfamily/Winged helix DNA-binding domain"/>
    <property type="match status" value="1"/>
</dbReference>
<evidence type="ECO:0000256" key="1">
    <source>
        <dbReference type="ARBA" id="ARBA00023015"/>
    </source>
</evidence>
<evidence type="ECO:0000256" key="4">
    <source>
        <dbReference type="ARBA" id="ARBA00023163"/>
    </source>
</evidence>
<evidence type="ECO:0000256" key="2">
    <source>
        <dbReference type="ARBA" id="ARBA00023082"/>
    </source>
</evidence>
<feature type="domain" description="RNA polymerase sigma-70 region 4" evidence="6">
    <location>
        <begin position="166"/>
        <end position="209"/>
    </location>
</feature>
<feature type="domain" description="RNA polymerase sigma-70 region 2" evidence="5">
    <location>
        <begin position="36"/>
        <end position="102"/>
    </location>
</feature>
<protein>
    <submittedName>
        <fullName evidence="7">RNA polymerase sigma-35 factor</fullName>
    </submittedName>
</protein>
<dbReference type="GO" id="GO:0006352">
    <property type="term" value="P:DNA-templated transcription initiation"/>
    <property type="evidence" value="ECO:0007669"/>
    <property type="project" value="InterPro"/>
</dbReference>
<dbReference type="InterPro" id="IPR013324">
    <property type="entry name" value="RNA_pol_sigma_r3/r4-like"/>
</dbReference>
<accession>A0A378Y0U4</accession>
<dbReference type="InterPro" id="IPR007630">
    <property type="entry name" value="RNA_pol_sigma70_r4"/>
</dbReference>
<evidence type="ECO:0000259" key="6">
    <source>
        <dbReference type="Pfam" id="PF04545"/>
    </source>
</evidence>
<dbReference type="AlphaFoldDB" id="A0A378Y0U4"/>
<evidence type="ECO:0000256" key="3">
    <source>
        <dbReference type="ARBA" id="ARBA00023125"/>
    </source>
</evidence>
<proteinExistence type="predicted"/>
<dbReference type="GeneID" id="93346381"/>
<dbReference type="Gene3D" id="1.10.1740.10">
    <property type="match status" value="1"/>
</dbReference>
<dbReference type="InterPro" id="IPR007627">
    <property type="entry name" value="RNA_pol_sigma70_r2"/>
</dbReference>
<evidence type="ECO:0000313" key="8">
    <source>
        <dbReference type="Proteomes" id="UP000254400"/>
    </source>
</evidence>
<dbReference type="PANTHER" id="PTHR30385">
    <property type="entry name" value="SIGMA FACTOR F FLAGELLAR"/>
    <property type="match status" value="1"/>
</dbReference>
<keyword evidence="3" id="KW-0238">DNA-binding</keyword>
<dbReference type="InterPro" id="IPR014284">
    <property type="entry name" value="RNA_pol_sigma-70_dom"/>
</dbReference>
<dbReference type="Pfam" id="PF04545">
    <property type="entry name" value="Sigma70_r4"/>
    <property type="match status" value="1"/>
</dbReference>
<gene>
    <name evidence="7" type="primary">sigE_1</name>
    <name evidence="7" type="ORF">NCTC10343_03010</name>
</gene>
<dbReference type="NCBIfam" id="TIGR02937">
    <property type="entry name" value="sigma70-ECF"/>
    <property type="match status" value="1"/>
</dbReference>
<dbReference type="SUPFAM" id="SSF88659">
    <property type="entry name" value="Sigma3 and sigma4 domains of RNA polymerase sigma factors"/>
    <property type="match status" value="1"/>
</dbReference>
<keyword evidence="2" id="KW-0731">Sigma factor</keyword>
<keyword evidence="1" id="KW-0805">Transcription regulation</keyword>
<sequence>MINKTLNYKRDPNLNNEELIKEAKLTNNKELRDKIINNNIPFVKSLADRWYKRGVREEFDDLLGMGMVALMKAYNTYDTNKNIKFTSYLGKVVWKEFMAHSRYKSMKCRSKFSSISFNETLHKSKGTDEEKLLAEVISNDSHLDYLTVEDEMFNTHLVKQMDALLAKKERVVADKYFFEGKSISEIGVELGVSRQAAHQAFQRTIKRLKPIYTNWEVV</sequence>
<keyword evidence="4" id="KW-0804">Transcription</keyword>
<dbReference type="GO" id="GO:0016987">
    <property type="term" value="F:sigma factor activity"/>
    <property type="evidence" value="ECO:0007669"/>
    <property type="project" value="UniProtKB-KW"/>
</dbReference>
<dbReference type="InterPro" id="IPR013325">
    <property type="entry name" value="RNA_pol_sigma_r2"/>
</dbReference>
<dbReference type="EMBL" id="UGSC01000001">
    <property type="protein sequence ID" value="SUA70140.1"/>
    <property type="molecule type" value="Genomic_DNA"/>
</dbReference>
<evidence type="ECO:0000259" key="5">
    <source>
        <dbReference type="Pfam" id="PF04542"/>
    </source>
</evidence>
<dbReference type="InterPro" id="IPR036388">
    <property type="entry name" value="WH-like_DNA-bd_sf"/>
</dbReference>
<dbReference type="GO" id="GO:0003677">
    <property type="term" value="F:DNA binding"/>
    <property type="evidence" value="ECO:0007669"/>
    <property type="project" value="UniProtKB-KW"/>
</dbReference>